<accession>A0AA40R4A7</accession>
<reference evidence="1 2" key="1">
    <citation type="submission" date="2015-11" db="EMBL/GenBank/DDBJ databases">
        <authorList>
            <person name="Sahl J."/>
            <person name="Wagner D."/>
            <person name="Keim P."/>
        </authorList>
    </citation>
    <scope>NUCLEOTIDE SEQUENCE [LARGE SCALE GENOMIC DNA]</scope>
    <source>
        <strain evidence="1 2">MSMB1157</strain>
    </source>
</reference>
<sequence>MSPPSEEVTVTSPAKFPLQSFKWNVIIVGSRGFPKCVRQSLEVFIAEAVGTTRMNDSSVIWKFISRILNNIESRPSDDICRT</sequence>
<gene>
    <name evidence="1" type="ORF">WK57_28410</name>
</gene>
<dbReference type="AlphaFoldDB" id="A0AA40R4A7"/>
<dbReference type="EMBL" id="LNJU01000005">
    <property type="protein sequence ID" value="KWZ52942.1"/>
    <property type="molecule type" value="Genomic_DNA"/>
</dbReference>
<comment type="caution">
    <text evidence="1">The sequence shown here is derived from an EMBL/GenBank/DDBJ whole genome shotgun (WGS) entry which is preliminary data.</text>
</comment>
<dbReference type="Proteomes" id="UP000070119">
    <property type="component" value="Chromosome 2"/>
</dbReference>
<protein>
    <submittedName>
        <fullName evidence="1">Uncharacterized protein</fullName>
    </submittedName>
</protein>
<name>A0AA40R4A7_9BURK</name>
<evidence type="ECO:0000313" key="2">
    <source>
        <dbReference type="Proteomes" id="UP000070119"/>
    </source>
</evidence>
<evidence type="ECO:0000313" key="1">
    <source>
        <dbReference type="EMBL" id="KWZ52942.1"/>
    </source>
</evidence>
<organism evidence="1 2">
    <name type="scientific">Burkholderia ubonensis</name>
    <dbReference type="NCBI Taxonomy" id="101571"/>
    <lineage>
        <taxon>Bacteria</taxon>
        <taxon>Pseudomonadati</taxon>
        <taxon>Pseudomonadota</taxon>
        <taxon>Betaproteobacteria</taxon>
        <taxon>Burkholderiales</taxon>
        <taxon>Burkholderiaceae</taxon>
        <taxon>Burkholderia</taxon>
        <taxon>Burkholderia cepacia complex</taxon>
    </lineage>
</organism>
<proteinExistence type="predicted"/>